<dbReference type="GO" id="GO:0046872">
    <property type="term" value="F:metal ion binding"/>
    <property type="evidence" value="ECO:0007669"/>
    <property type="project" value="UniProtKB-KW"/>
</dbReference>
<keyword evidence="4" id="KW-0378">Hydrolase</keyword>
<protein>
    <recommendedName>
        <fullName evidence="6">nicotinamidase</fullName>
        <ecNumber evidence="6">3.5.1.19</ecNumber>
    </recommendedName>
    <alternativeName>
        <fullName evidence="7">Nicotinamide deamidase</fullName>
    </alternativeName>
</protein>
<comment type="pathway">
    <text evidence="5">Cofactor biosynthesis; nicotinate biosynthesis; nicotinate from nicotinamide: step 1/1.</text>
</comment>
<reference evidence="9 11" key="1">
    <citation type="journal article" date="2018" name="Appl. Microbiol. Biotechnol.">
        <title>Co-cultivation of the strictly anaerobic methanogen Methanosarcina barkeri with aerobic methanotrophs in an oxygen-limited membrane bioreactor.</title>
        <authorList>
            <person name="In 't Zandt M.H."/>
            <person name="van den Bosch T.J.M."/>
            <person name="Rijkers R."/>
            <person name="van Kessel M.A.H.J."/>
            <person name="Jetten M.S.M."/>
            <person name="Welte C.U."/>
        </authorList>
    </citation>
    <scope>NUCLEOTIDE SEQUENCE [LARGE SCALE GENOMIC DNA]</scope>
    <source>
        <strain evidence="9 11">DSM 17706</strain>
    </source>
</reference>
<dbReference type="CDD" id="cd01011">
    <property type="entry name" value="nicotinamidase"/>
    <property type="match status" value="1"/>
</dbReference>
<dbReference type="SUPFAM" id="SSF52499">
    <property type="entry name" value="Isochorismatase-like hydrolases"/>
    <property type="match status" value="1"/>
</dbReference>
<evidence type="ECO:0000256" key="4">
    <source>
        <dbReference type="ARBA" id="ARBA00022801"/>
    </source>
</evidence>
<name>A0A2U1SVN8_METSR</name>
<evidence type="ECO:0000256" key="7">
    <source>
        <dbReference type="ARBA" id="ARBA00043224"/>
    </source>
</evidence>
<feature type="domain" description="Isochorismatase-like" evidence="8">
    <location>
        <begin position="12"/>
        <end position="189"/>
    </location>
</feature>
<evidence type="ECO:0000256" key="1">
    <source>
        <dbReference type="ARBA" id="ARBA00006336"/>
    </source>
</evidence>
<dbReference type="EMBL" id="VJMF01000038">
    <property type="protein sequence ID" value="TRL34420.1"/>
    <property type="molecule type" value="Genomic_DNA"/>
</dbReference>
<organism evidence="9 11">
    <name type="scientific">Methylosinus sporium</name>
    <dbReference type="NCBI Taxonomy" id="428"/>
    <lineage>
        <taxon>Bacteria</taxon>
        <taxon>Pseudomonadati</taxon>
        <taxon>Pseudomonadota</taxon>
        <taxon>Alphaproteobacteria</taxon>
        <taxon>Hyphomicrobiales</taxon>
        <taxon>Methylocystaceae</taxon>
        <taxon>Methylosinus</taxon>
    </lineage>
</organism>
<evidence type="ECO:0000256" key="6">
    <source>
        <dbReference type="ARBA" id="ARBA00039017"/>
    </source>
</evidence>
<keyword evidence="2" id="KW-0662">Pyridine nucleotide biosynthesis</keyword>
<evidence type="ECO:0000259" key="8">
    <source>
        <dbReference type="Pfam" id="PF00857"/>
    </source>
</evidence>
<dbReference type="EC" id="3.5.1.19" evidence="6"/>
<dbReference type="InterPro" id="IPR036380">
    <property type="entry name" value="Isochorismatase-like_sf"/>
</dbReference>
<dbReference type="InterPro" id="IPR052347">
    <property type="entry name" value="Isochorismatase_Nicotinamidase"/>
</dbReference>
<reference evidence="10 12" key="3">
    <citation type="submission" date="2019-07" db="EMBL/GenBank/DDBJ databases">
        <title>Ln-dependent methylotrophs.</title>
        <authorList>
            <person name="Tani A."/>
        </authorList>
    </citation>
    <scope>NUCLEOTIDE SEQUENCE [LARGE SCALE GENOMIC DNA]</scope>
    <source>
        <strain evidence="10 12">SM89A</strain>
    </source>
</reference>
<dbReference type="GO" id="GO:0019363">
    <property type="term" value="P:pyridine nucleotide biosynthetic process"/>
    <property type="evidence" value="ECO:0007669"/>
    <property type="project" value="UniProtKB-KW"/>
</dbReference>
<dbReference type="InterPro" id="IPR000868">
    <property type="entry name" value="Isochorismatase-like_dom"/>
</dbReference>
<comment type="caution">
    <text evidence="9">The sequence shown here is derived from an EMBL/GenBank/DDBJ whole genome shotgun (WGS) entry which is preliminary data.</text>
</comment>
<evidence type="ECO:0000256" key="2">
    <source>
        <dbReference type="ARBA" id="ARBA00022642"/>
    </source>
</evidence>
<evidence type="ECO:0000313" key="10">
    <source>
        <dbReference type="EMBL" id="TRL34420.1"/>
    </source>
</evidence>
<evidence type="ECO:0000256" key="5">
    <source>
        <dbReference type="ARBA" id="ARBA00037900"/>
    </source>
</evidence>
<keyword evidence="11" id="KW-1185">Reference proteome</keyword>
<dbReference type="AlphaFoldDB" id="A0A2U1SVN8"/>
<comment type="similarity">
    <text evidence="1">Belongs to the isochorismatase family.</text>
</comment>
<accession>A0A2U1SVN8</accession>
<dbReference type="RefSeq" id="WP_108915356.1">
    <property type="nucleotide sequence ID" value="NZ_BGJY01000001.1"/>
</dbReference>
<reference evidence="9" key="2">
    <citation type="submission" date="2018-02" db="EMBL/GenBank/DDBJ databases">
        <authorList>
            <person name="Cohen D.B."/>
            <person name="Kent A.D."/>
        </authorList>
    </citation>
    <scope>NUCLEOTIDE SEQUENCE</scope>
    <source>
        <strain evidence="9">DSM 17706</strain>
    </source>
</reference>
<evidence type="ECO:0000313" key="9">
    <source>
        <dbReference type="EMBL" id="PWB95677.1"/>
    </source>
</evidence>
<gene>
    <name evidence="9" type="ORF">C5689_00755</name>
    <name evidence="10" type="ORF">FM996_09180</name>
</gene>
<evidence type="ECO:0000313" key="11">
    <source>
        <dbReference type="Proteomes" id="UP000245137"/>
    </source>
</evidence>
<proteinExistence type="inferred from homology"/>
<evidence type="ECO:0000256" key="3">
    <source>
        <dbReference type="ARBA" id="ARBA00022723"/>
    </source>
</evidence>
<dbReference type="Proteomes" id="UP000245137">
    <property type="component" value="Unassembled WGS sequence"/>
</dbReference>
<dbReference type="PANTHER" id="PTHR11080">
    <property type="entry name" value="PYRAZINAMIDASE/NICOTINAMIDASE"/>
    <property type="match status" value="1"/>
</dbReference>
<dbReference type="Pfam" id="PF00857">
    <property type="entry name" value="Isochorismatase"/>
    <property type="match status" value="1"/>
</dbReference>
<dbReference type="EMBL" id="PUIV01000001">
    <property type="protein sequence ID" value="PWB95677.1"/>
    <property type="molecule type" value="Genomic_DNA"/>
</dbReference>
<dbReference type="GO" id="GO:0008936">
    <property type="term" value="F:nicotinamidase activity"/>
    <property type="evidence" value="ECO:0007669"/>
    <property type="project" value="UniProtKB-EC"/>
</dbReference>
<sequence length="202" mass="22333">MRKKIGLRSTDALLIVDLQLDFFSGGKLAVPHAEEILPVVNDLVDEARKSGTQIIVSRDWHPPDHISFAAQGGDWPQHCVRGTRGAEFHPQLRLPAGVLFVSKAKRPEREQYSDFDGTSLAEELRRRAIDRIFVVGLAEDFCVKCSAIDAARLGFETHVLRAATRPVTREGGESARAEMRAAGVTVIESSRSPQDVDHLSRI</sequence>
<dbReference type="PANTHER" id="PTHR11080:SF2">
    <property type="entry name" value="LD05707P"/>
    <property type="match status" value="1"/>
</dbReference>
<dbReference type="Proteomes" id="UP000316781">
    <property type="component" value="Unassembled WGS sequence"/>
</dbReference>
<dbReference type="OrthoDB" id="9791276at2"/>
<evidence type="ECO:0000313" key="12">
    <source>
        <dbReference type="Proteomes" id="UP000316781"/>
    </source>
</evidence>
<keyword evidence="3" id="KW-0479">Metal-binding</keyword>
<dbReference type="Gene3D" id="3.40.50.850">
    <property type="entry name" value="Isochorismatase-like"/>
    <property type="match status" value="1"/>
</dbReference>